<gene>
    <name evidence="3" type="ORF">S06H3_48379</name>
</gene>
<dbReference type="PANTHER" id="PTHR36565">
    <property type="entry name" value="UPF0332 PROTEIN TM_1000"/>
    <property type="match status" value="1"/>
</dbReference>
<dbReference type="InterPro" id="IPR007842">
    <property type="entry name" value="HEPN_dom"/>
</dbReference>
<comment type="similarity">
    <text evidence="1">Belongs to the UPF0332 family.</text>
</comment>
<evidence type="ECO:0000313" key="3">
    <source>
        <dbReference type="EMBL" id="GAI41597.1"/>
    </source>
</evidence>
<reference evidence="3" key="1">
    <citation type="journal article" date="2014" name="Front. Microbiol.">
        <title>High frequency of phylogenetically diverse reductive dehalogenase-homologous genes in deep subseafloor sedimentary metagenomes.</title>
        <authorList>
            <person name="Kawai M."/>
            <person name="Futagami T."/>
            <person name="Toyoda A."/>
            <person name="Takaki Y."/>
            <person name="Nishi S."/>
            <person name="Hori S."/>
            <person name="Arai W."/>
            <person name="Tsubouchi T."/>
            <person name="Morono Y."/>
            <person name="Uchiyama I."/>
            <person name="Ito T."/>
            <person name="Fujiyama A."/>
            <person name="Inagaki F."/>
            <person name="Takami H."/>
        </authorList>
    </citation>
    <scope>NUCLEOTIDE SEQUENCE</scope>
    <source>
        <strain evidence="3">Expedition CK06-06</strain>
    </source>
</reference>
<dbReference type="Pfam" id="PF05168">
    <property type="entry name" value="HEPN"/>
    <property type="match status" value="1"/>
</dbReference>
<dbReference type="AlphaFoldDB" id="X1NC64"/>
<dbReference type="InterPro" id="IPR052226">
    <property type="entry name" value="UPF0332_toxin"/>
</dbReference>
<name>X1NC64_9ZZZZ</name>
<dbReference type="PANTHER" id="PTHR36565:SF1">
    <property type="entry name" value="UPF0332 PROTEIN TM_1000"/>
    <property type="match status" value="1"/>
</dbReference>
<proteinExistence type="inferred from homology"/>
<accession>X1NC64</accession>
<dbReference type="Gene3D" id="1.20.120.330">
    <property type="entry name" value="Nucleotidyltransferases domain 2"/>
    <property type="match status" value="1"/>
</dbReference>
<feature type="non-terminal residue" evidence="3">
    <location>
        <position position="1"/>
    </location>
</feature>
<feature type="domain" description="HEPN" evidence="2">
    <location>
        <begin position="13"/>
        <end position="120"/>
    </location>
</feature>
<organism evidence="3">
    <name type="scientific">marine sediment metagenome</name>
    <dbReference type="NCBI Taxonomy" id="412755"/>
    <lineage>
        <taxon>unclassified sequences</taxon>
        <taxon>metagenomes</taxon>
        <taxon>ecological metagenomes</taxon>
    </lineage>
</organism>
<evidence type="ECO:0000259" key="2">
    <source>
        <dbReference type="Pfam" id="PF05168"/>
    </source>
</evidence>
<sequence length="150" mass="17455">GIRQVKPSENLVRAYLDKSRNALKSMEVNAREGIIEWAVSAGYYAKYFAVYALLSKIGVKCEIHDCTIALFEYLFGRDVPPQIIQEFKKSKEDRIEMQYYTRKISIDLEKLMKRTKIFVLDIEKILDGLNSDRITELQNILKNFKIGNVK</sequence>
<dbReference type="EMBL" id="BARV01030458">
    <property type="protein sequence ID" value="GAI41597.1"/>
    <property type="molecule type" value="Genomic_DNA"/>
</dbReference>
<comment type="caution">
    <text evidence="3">The sequence shown here is derived from an EMBL/GenBank/DDBJ whole genome shotgun (WGS) entry which is preliminary data.</text>
</comment>
<evidence type="ECO:0000256" key="1">
    <source>
        <dbReference type="ARBA" id="ARBA00038248"/>
    </source>
</evidence>
<protein>
    <recommendedName>
        <fullName evidence="2">HEPN domain-containing protein</fullName>
    </recommendedName>
</protein>